<feature type="compositionally biased region" description="Polar residues" evidence="1">
    <location>
        <begin position="315"/>
        <end position="324"/>
    </location>
</feature>
<evidence type="ECO:0000259" key="3">
    <source>
        <dbReference type="Pfam" id="PF10728"/>
    </source>
</evidence>
<dbReference type="InterPro" id="IPR037108">
    <property type="entry name" value="TM1727-like_C_sf"/>
</dbReference>
<dbReference type="PANTHER" id="PTHR40459:SF1">
    <property type="entry name" value="CONSERVED HYPOTHETICAL ALANINE AND LEUCINE RICH PROTEIN"/>
    <property type="match status" value="1"/>
</dbReference>
<dbReference type="PANTHER" id="PTHR40459">
    <property type="entry name" value="CONSERVED HYPOTHETICAL ALANINE AND LEUCINE RICH PROTEIN"/>
    <property type="match status" value="1"/>
</dbReference>
<dbReference type="SUPFAM" id="SSF51735">
    <property type="entry name" value="NAD(P)-binding Rossmann-fold domains"/>
    <property type="match status" value="1"/>
</dbReference>
<evidence type="ECO:0000256" key="1">
    <source>
        <dbReference type="SAM" id="MobiDB-lite"/>
    </source>
</evidence>
<evidence type="ECO:0000313" key="5">
    <source>
        <dbReference type="Proteomes" id="UP000270988"/>
    </source>
</evidence>
<proteinExistence type="predicted"/>
<accession>A0A3S4YT87</accession>
<name>A0A3S4YT87_9MICC</name>
<dbReference type="InterPro" id="IPR036291">
    <property type="entry name" value="NAD(P)-bd_dom_sf"/>
</dbReference>
<evidence type="ECO:0000313" key="4">
    <source>
        <dbReference type="EMBL" id="VEJ30508.1"/>
    </source>
</evidence>
<feature type="domain" description="Putative oxidoreductase/dehydrogenase Rossmann-like" evidence="2">
    <location>
        <begin position="19"/>
        <end position="144"/>
    </location>
</feature>
<feature type="region of interest" description="Disordered" evidence="1">
    <location>
        <begin position="298"/>
        <end position="335"/>
    </location>
</feature>
<dbReference type="Pfam" id="PF10728">
    <property type="entry name" value="DUF2520"/>
    <property type="match status" value="1"/>
</dbReference>
<sequence length="335" mass="34907">MNAEKHADFAVPHIIKSVTTNHLKPARLGIGVISAGKVGAVLGAALRAAGHSLVGVHAVSEASQERADVLLPGVPLLEVEQIAERSELLLLAVPDDELAGLIEYLASSGSLTSGQLLVHTSGRHGTDIFAPATTLGAIGLAIHPAMTFTGLSLDLQRLTGTSFAVTGPAPFIPIAQALVVEMGGEPVHVAEADRALYHAALVHASNHLVTLLGQSQQMLASIGIEDPARYLGPLVRATVDNALASGEGALTGPVARGDAGTLDAHLNALIEYTDHEKTQDIADSYAAMVRATASRAHNRNLLNDDQKARIESTLRTHTTGTRQSGAMPDDKEFSS</sequence>
<dbReference type="InterPro" id="IPR019665">
    <property type="entry name" value="OxRdtase/DH_put_Rossmann_dom"/>
</dbReference>
<dbReference type="Pfam" id="PF10727">
    <property type="entry name" value="Rossmann-like"/>
    <property type="match status" value="1"/>
</dbReference>
<reference evidence="4 5" key="1">
    <citation type="submission" date="2018-12" db="EMBL/GenBank/DDBJ databases">
        <authorList>
            <consortium name="Pathogen Informatics"/>
        </authorList>
    </citation>
    <scope>NUCLEOTIDE SEQUENCE [LARGE SCALE GENOMIC DNA]</scope>
    <source>
        <strain evidence="4 5">NCTC10918</strain>
    </source>
</reference>
<dbReference type="EMBL" id="LR134521">
    <property type="protein sequence ID" value="VEJ30508.1"/>
    <property type="molecule type" value="Genomic_DNA"/>
</dbReference>
<dbReference type="SUPFAM" id="SSF48179">
    <property type="entry name" value="6-phosphogluconate dehydrogenase C-terminal domain-like"/>
    <property type="match status" value="1"/>
</dbReference>
<feature type="compositionally biased region" description="Basic and acidic residues" evidence="1">
    <location>
        <begin position="302"/>
        <end position="314"/>
    </location>
</feature>
<feature type="domain" description="DUF2520" evidence="3">
    <location>
        <begin position="162"/>
        <end position="291"/>
    </location>
</feature>
<dbReference type="InterPro" id="IPR008927">
    <property type="entry name" value="6-PGluconate_DH-like_C_sf"/>
</dbReference>
<dbReference type="AlphaFoldDB" id="A0A3S4YT87"/>
<dbReference type="Proteomes" id="UP000270988">
    <property type="component" value="Chromosome"/>
</dbReference>
<protein>
    <submittedName>
        <fullName evidence="4">Uncharacterized conserved protein</fullName>
    </submittedName>
</protein>
<gene>
    <name evidence="4" type="ORF">NCTC10918_01792</name>
</gene>
<dbReference type="Gene3D" id="3.40.50.720">
    <property type="entry name" value="NAD(P)-binding Rossmann-like Domain"/>
    <property type="match status" value="1"/>
</dbReference>
<dbReference type="STRING" id="762948.HMPREF0733_10708"/>
<dbReference type="InterPro" id="IPR018931">
    <property type="entry name" value="DUF2520"/>
</dbReference>
<organism evidence="4 5">
    <name type="scientific">Rothia dentocariosa</name>
    <dbReference type="NCBI Taxonomy" id="2047"/>
    <lineage>
        <taxon>Bacteria</taxon>
        <taxon>Bacillati</taxon>
        <taxon>Actinomycetota</taxon>
        <taxon>Actinomycetes</taxon>
        <taxon>Micrococcales</taxon>
        <taxon>Micrococcaceae</taxon>
        <taxon>Rothia</taxon>
    </lineage>
</organism>
<dbReference type="Gene3D" id="1.10.1040.20">
    <property type="entry name" value="ProC-like, C-terminal domain"/>
    <property type="match status" value="1"/>
</dbReference>
<evidence type="ECO:0000259" key="2">
    <source>
        <dbReference type="Pfam" id="PF10727"/>
    </source>
</evidence>